<dbReference type="PANTHER" id="PTHR32432">
    <property type="entry name" value="CELL DIVISION PROTEIN FTSA-RELATED"/>
    <property type="match status" value="1"/>
</dbReference>
<organism evidence="2 3">
    <name type="scientific">Candidatus Endonucleibacter bathymodioli</name>
    <dbReference type="NCBI Taxonomy" id="539814"/>
    <lineage>
        <taxon>Bacteria</taxon>
        <taxon>Pseudomonadati</taxon>
        <taxon>Pseudomonadota</taxon>
        <taxon>Gammaproteobacteria</taxon>
        <taxon>Oceanospirillales</taxon>
        <taxon>Endozoicomonadaceae</taxon>
        <taxon>Candidatus Endonucleibacter</taxon>
    </lineage>
</organism>
<dbReference type="SUPFAM" id="SSF53067">
    <property type="entry name" value="Actin-like ATPase domain"/>
    <property type="match status" value="2"/>
</dbReference>
<proteinExistence type="predicted"/>
<dbReference type="NCBIfam" id="TIGR01175">
    <property type="entry name" value="pilM"/>
    <property type="match status" value="1"/>
</dbReference>
<dbReference type="InterPro" id="IPR050696">
    <property type="entry name" value="FtsA/MreB"/>
</dbReference>
<dbReference type="Pfam" id="PF11104">
    <property type="entry name" value="PilM_2"/>
    <property type="match status" value="1"/>
</dbReference>
<keyword evidence="3" id="KW-1185">Reference proteome</keyword>
<dbReference type="InterPro" id="IPR003494">
    <property type="entry name" value="SHS2_FtsA"/>
</dbReference>
<name>A0AA90SS60_9GAMM</name>
<comment type="caution">
    <text evidence="2">The sequence shown here is derived from an EMBL/GenBank/DDBJ whole genome shotgun (WGS) entry which is preliminary data.</text>
</comment>
<feature type="domain" description="SHS2" evidence="1">
    <location>
        <begin position="12"/>
        <end position="173"/>
    </location>
</feature>
<dbReference type="InterPro" id="IPR005883">
    <property type="entry name" value="PilM"/>
</dbReference>
<protein>
    <submittedName>
        <fullName evidence="2">Pilus assembly protein PilM</fullName>
    </submittedName>
</protein>
<accession>A0AA90SS60</accession>
<dbReference type="GO" id="GO:0051301">
    <property type="term" value="P:cell division"/>
    <property type="evidence" value="ECO:0007669"/>
    <property type="project" value="InterPro"/>
</dbReference>
<dbReference type="SMART" id="SM00842">
    <property type="entry name" value="FtsA"/>
    <property type="match status" value="1"/>
</dbReference>
<evidence type="ECO:0000259" key="1">
    <source>
        <dbReference type="SMART" id="SM00842"/>
    </source>
</evidence>
<evidence type="ECO:0000313" key="3">
    <source>
        <dbReference type="Proteomes" id="UP001178148"/>
    </source>
</evidence>
<dbReference type="CDD" id="cd24049">
    <property type="entry name" value="ASKHA_NBD_PilM"/>
    <property type="match status" value="1"/>
</dbReference>
<dbReference type="Gene3D" id="3.30.420.40">
    <property type="match status" value="2"/>
</dbReference>
<reference evidence="2 3" key="1">
    <citation type="journal article" date="2023" name="bioRxiv">
        <title>An intranuclear bacterial parasite of deep-sea mussels expresses apoptosis inhibitors acquired from its host.</title>
        <authorList>
            <person name="Gonzalez Porras M.A."/>
            <person name="Assie A."/>
            <person name="Tietjen M."/>
            <person name="Violette M."/>
            <person name="Kleiner M."/>
            <person name="Gruber-Vodicka H."/>
            <person name="Dubilier N."/>
            <person name="Leisch N."/>
        </authorList>
    </citation>
    <scope>NUCLEOTIDE SEQUENCE [LARGE SCALE GENOMIC DNA]</scope>
    <source>
        <strain evidence="2">IAP13</strain>
    </source>
</reference>
<dbReference type="PANTHER" id="PTHR32432:SF3">
    <property type="entry name" value="ETHANOLAMINE UTILIZATION PROTEIN EUTJ"/>
    <property type="match status" value="1"/>
</dbReference>
<dbReference type="InterPro" id="IPR043129">
    <property type="entry name" value="ATPase_NBD"/>
</dbReference>
<dbReference type="EMBL" id="JASXSV010000003">
    <property type="protein sequence ID" value="MDP0588285.1"/>
    <property type="molecule type" value="Genomic_DNA"/>
</dbReference>
<dbReference type="Gene3D" id="3.30.1490.300">
    <property type="match status" value="1"/>
</dbReference>
<gene>
    <name evidence="2" type="ORF">QS748_03430</name>
</gene>
<sequence>MFGSFNKKNKILLGVDINSSAVKVIGLSHNKGKYRVEAFASEALPDGAIVEDDIQDAEAVGLTIRKAVNSSRSKCELVAIAVSGAAVITKTLSMDASLSDSEMESQIILEADKYIPYPLDEVAIDFEVQSLKTNNPELAEVLLAACRKESIEIREEVLEIAGLKAAVVDVESCVMERAFKLVVDQLKLSAKKQAVAVVDIGVVNTTLYVLQDNEVIYVRRQVFGGRQLTDEIERHYKLSTIDAEKAKINGSLPDDYEAHILEPFRESVVQQISRLLQFFYSSSKLNNVDAIILAGDTAGLKGLPDFVQKNLGIETLLANPFLKMSESRKVNSGKLTKEAAGLMIACGLAMRGFD</sequence>
<evidence type="ECO:0000313" key="2">
    <source>
        <dbReference type="EMBL" id="MDP0588285.1"/>
    </source>
</evidence>
<dbReference type="Proteomes" id="UP001178148">
    <property type="component" value="Unassembled WGS sequence"/>
</dbReference>
<dbReference type="AlphaFoldDB" id="A0AA90SS60"/>
<dbReference type="PIRSF" id="PIRSF019169">
    <property type="entry name" value="PilM"/>
    <property type="match status" value="1"/>
</dbReference>